<dbReference type="OrthoDB" id="499349at2"/>
<dbReference type="Proteomes" id="UP000004217">
    <property type="component" value="Unassembled WGS sequence"/>
</dbReference>
<dbReference type="Gene3D" id="1.10.10.10">
    <property type="entry name" value="Winged helix-like DNA-binding domain superfamily/Winged helix DNA-binding domain"/>
    <property type="match status" value="1"/>
</dbReference>
<gene>
    <name evidence="8" type="ORF">SZN_33566</name>
</gene>
<dbReference type="SUPFAM" id="SSF52540">
    <property type="entry name" value="P-loop containing nucleoside triphosphate hydrolases"/>
    <property type="match status" value="1"/>
</dbReference>
<dbReference type="GO" id="GO:0000160">
    <property type="term" value="P:phosphorelay signal transduction system"/>
    <property type="evidence" value="ECO:0007669"/>
    <property type="project" value="UniProtKB-KW"/>
</dbReference>
<evidence type="ECO:0000256" key="5">
    <source>
        <dbReference type="SAM" id="Coils"/>
    </source>
</evidence>
<evidence type="ECO:0000313" key="8">
    <source>
        <dbReference type="EMBL" id="EGX55306.1"/>
    </source>
</evidence>
<dbReference type="InterPro" id="IPR058852">
    <property type="entry name" value="HTH_77"/>
</dbReference>
<dbReference type="SMART" id="SM00862">
    <property type="entry name" value="Trans_reg_C"/>
    <property type="match status" value="1"/>
</dbReference>
<dbReference type="Pfam" id="PF25872">
    <property type="entry name" value="HTH_77"/>
    <property type="match status" value="1"/>
</dbReference>
<keyword evidence="3 4" id="KW-0238">DNA-binding</keyword>
<dbReference type="CDD" id="cd15831">
    <property type="entry name" value="BTAD"/>
    <property type="match status" value="1"/>
</dbReference>
<evidence type="ECO:0000313" key="9">
    <source>
        <dbReference type="Proteomes" id="UP000004217"/>
    </source>
</evidence>
<dbReference type="SUPFAM" id="SSF48452">
    <property type="entry name" value="TPR-like"/>
    <property type="match status" value="2"/>
</dbReference>
<dbReference type="Pfam" id="PF03704">
    <property type="entry name" value="BTAD"/>
    <property type="match status" value="1"/>
</dbReference>
<keyword evidence="2" id="KW-0902">Two-component regulatory system</keyword>
<feature type="coiled-coil region" evidence="5">
    <location>
        <begin position="638"/>
        <end position="665"/>
    </location>
</feature>
<dbReference type="GO" id="GO:0006355">
    <property type="term" value="P:regulation of DNA-templated transcription"/>
    <property type="evidence" value="ECO:0007669"/>
    <property type="project" value="InterPro"/>
</dbReference>
<organism evidence="8 9">
    <name type="scientific">Streptomyces zinciresistens K42</name>
    <dbReference type="NCBI Taxonomy" id="700597"/>
    <lineage>
        <taxon>Bacteria</taxon>
        <taxon>Bacillati</taxon>
        <taxon>Actinomycetota</taxon>
        <taxon>Actinomycetes</taxon>
        <taxon>Kitasatosporales</taxon>
        <taxon>Streptomycetaceae</taxon>
        <taxon>Streptomyces</taxon>
    </lineage>
</organism>
<dbReference type="SMART" id="SM01043">
    <property type="entry name" value="BTAD"/>
    <property type="match status" value="1"/>
</dbReference>
<sequence>MDPVRYRILGTTQALRPDGRPAPVGGARLRALLTVLALRGGRTVPAALLVEEVWGGQPPADAPGALQALVGRLRRALGADAVVSADGGYRLAADPDDIDLHRFARLAGEGARTLADGDPVKAAGLLDDALALWQGPALADLPDRDAEAARQETRRLDALRARHTAALALGGAEQSLPELTALCDGRPLDEPLQALRLRALRDAGRTAEALAAYEDVRTLLAERLGSDPGPELRALHAELLRAADGPPPEAAPASGPPPAPAPAAGNLRARLTSFVGREADIGLIRGDLATARLVTLLGPGGAGKTRLSQEAAESVRETAPDGVWLAELAPVDDPEAVPEAVLTAVGARETVLYGAGAEALRAGSDRYDDPVERLAEHCGKRRMLLILDNCEHVVEAAARLAAELLERCPGLTVMATSREPLGVPGELLRPVGPLPEPFALRLLADRGAAARPGFRVEADEESAAACAEICRRLDGLPLAIELAAARLRMLTPRQIADRLDDRFRLLTSGSRTVLPRQQTLRAVVDWSWELLDEDERAVLARLSVFAGGCDLAAAEAVCGPAALEALGSLVDKSLVVAAPSGSGEMRYRLLETVAEYAGERLDETGRRAEAGRAHLVHYRELARTADPLLRGPGQLAAIERLEREYENLRTALRQALTAREEQEALCLILSLAWYWQMRDLRIEARNWSREVMALGPDPFPEPPRPAAAVYERCTDTAPPWTGELLTEARRGLHLVHLACMDTELDAWHSPGGRAKLRSIAATYEPGQPQTCRVPGMMWIFAVMFSGDLARVREVAEATVRTCRETPGYDWELASSLQFRANLFANRSDWAGDATRDAEEALAVYRRLGDVWGTAEAISARAESHERKGRFDLAAADYGVAIEIAERLGARAQRAVLRARLGTALMESGDAVRGTRILHEVLAGQEGAGNEAMPFARLSLAGWLAMNGRAEEARAQIRVLRADFRIAHFVLFDAIILGSEAFVEASDGCYEESLGKVRVALDGAEDPLSQAIAPHMRAMFLHIAALGLGHVRGGSRARDGARCLAAGDALLPAGHVPTSVERETRVRAERALRAALGERDFEAAYARGGGLSPGEAAALV</sequence>
<evidence type="ECO:0000259" key="7">
    <source>
        <dbReference type="PROSITE" id="PS51755"/>
    </source>
</evidence>
<comment type="caution">
    <text evidence="8">The sequence shown here is derived from an EMBL/GenBank/DDBJ whole genome shotgun (WGS) entry which is preliminary data.</text>
</comment>
<evidence type="ECO:0000256" key="6">
    <source>
        <dbReference type="SAM" id="MobiDB-lite"/>
    </source>
</evidence>
<evidence type="ECO:0000256" key="4">
    <source>
        <dbReference type="PROSITE-ProRule" id="PRU01091"/>
    </source>
</evidence>
<evidence type="ECO:0000256" key="3">
    <source>
        <dbReference type="ARBA" id="ARBA00023125"/>
    </source>
</evidence>
<dbReference type="Gene3D" id="1.25.40.10">
    <property type="entry name" value="Tetratricopeptide repeat domain"/>
    <property type="match status" value="2"/>
</dbReference>
<dbReference type="InterPro" id="IPR005158">
    <property type="entry name" value="BTAD"/>
</dbReference>
<evidence type="ECO:0000256" key="2">
    <source>
        <dbReference type="ARBA" id="ARBA00023012"/>
    </source>
</evidence>
<reference evidence="8 9" key="1">
    <citation type="submission" date="2011-08" db="EMBL/GenBank/DDBJ databases">
        <authorList>
            <person name="Lin Y."/>
            <person name="Hao X."/>
            <person name="Johnstone L."/>
            <person name="Miller S.J."/>
            <person name="Wei G."/>
            <person name="Rensing C."/>
        </authorList>
    </citation>
    <scope>NUCLEOTIDE SEQUENCE [LARGE SCALE GENOMIC DNA]</scope>
    <source>
        <strain evidence="8 9">K42</strain>
    </source>
</reference>
<dbReference type="InterPro" id="IPR027417">
    <property type="entry name" value="P-loop_NTPase"/>
</dbReference>
<keyword evidence="5" id="KW-0175">Coiled coil</keyword>
<evidence type="ECO:0000256" key="1">
    <source>
        <dbReference type="ARBA" id="ARBA00005820"/>
    </source>
</evidence>
<dbReference type="RefSeq" id="WP_007503670.1">
    <property type="nucleotide sequence ID" value="NZ_AGBF01000242.1"/>
</dbReference>
<feature type="domain" description="OmpR/PhoB-type" evidence="7">
    <location>
        <begin position="1"/>
        <end position="93"/>
    </location>
</feature>
<dbReference type="PANTHER" id="PTHR47691">
    <property type="entry name" value="REGULATOR-RELATED"/>
    <property type="match status" value="1"/>
</dbReference>
<comment type="similarity">
    <text evidence="1">Belongs to the AfsR/DnrI/RedD regulatory family.</text>
</comment>
<dbReference type="EMBL" id="AGBF01000242">
    <property type="protein sequence ID" value="EGX55306.1"/>
    <property type="molecule type" value="Genomic_DNA"/>
</dbReference>
<accession>G2GMG1</accession>
<dbReference type="PATRIC" id="fig|700597.3.peg.6563"/>
<feature type="region of interest" description="Disordered" evidence="6">
    <location>
        <begin position="243"/>
        <end position="265"/>
    </location>
</feature>
<proteinExistence type="inferred from homology"/>
<dbReference type="InterPro" id="IPR036388">
    <property type="entry name" value="WH-like_DNA-bd_sf"/>
</dbReference>
<dbReference type="Gene3D" id="3.40.50.300">
    <property type="entry name" value="P-loop containing nucleotide triphosphate hydrolases"/>
    <property type="match status" value="1"/>
</dbReference>
<keyword evidence="9" id="KW-1185">Reference proteome</keyword>
<dbReference type="AlphaFoldDB" id="G2GMG1"/>
<protein>
    <submittedName>
        <fullName evidence="8">Multi-domain regulator</fullName>
    </submittedName>
</protein>
<dbReference type="GO" id="GO:0003677">
    <property type="term" value="F:DNA binding"/>
    <property type="evidence" value="ECO:0007669"/>
    <property type="project" value="UniProtKB-UniRule"/>
</dbReference>
<dbReference type="InterPro" id="IPR016032">
    <property type="entry name" value="Sig_transdc_resp-reg_C-effctor"/>
</dbReference>
<feature type="DNA-binding region" description="OmpR/PhoB-type" evidence="4">
    <location>
        <begin position="1"/>
        <end position="93"/>
    </location>
</feature>
<dbReference type="SUPFAM" id="SSF46894">
    <property type="entry name" value="C-terminal effector domain of the bipartite response regulators"/>
    <property type="match status" value="1"/>
</dbReference>
<dbReference type="PRINTS" id="PR00364">
    <property type="entry name" value="DISEASERSIST"/>
</dbReference>
<feature type="compositionally biased region" description="Pro residues" evidence="6">
    <location>
        <begin position="245"/>
        <end position="261"/>
    </location>
</feature>
<dbReference type="PROSITE" id="PS51755">
    <property type="entry name" value="OMPR_PHOB"/>
    <property type="match status" value="1"/>
</dbReference>
<dbReference type="InterPro" id="IPR011990">
    <property type="entry name" value="TPR-like_helical_dom_sf"/>
</dbReference>
<dbReference type="PANTHER" id="PTHR47691:SF3">
    <property type="entry name" value="HTH-TYPE TRANSCRIPTIONAL REGULATOR RV0890C-RELATED"/>
    <property type="match status" value="1"/>
</dbReference>
<name>G2GMG1_9ACTN</name>
<dbReference type="InterPro" id="IPR001867">
    <property type="entry name" value="OmpR/PhoB-type_DNA-bd"/>
</dbReference>